<feature type="domain" description="Nitroreductase" evidence="9">
    <location>
        <begin position="25"/>
        <end position="168"/>
    </location>
</feature>
<organism evidence="10 11">
    <name type="scientific">Marinicella litoralis</name>
    <dbReference type="NCBI Taxonomy" id="644220"/>
    <lineage>
        <taxon>Bacteria</taxon>
        <taxon>Pseudomonadati</taxon>
        <taxon>Pseudomonadota</taxon>
        <taxon>Gammaproteobacteria</taxon>
        <taxon>Lysobacterales</taxon>
        <taxon>Marinicellaceae</taxon>
        <taxon>Marinicella</taxon>
    </lineage>
</organism>
<evidence type="ECO:0000313" key="11">
    <source>
        <dbReference type="Proteomes" id="UP000295724"/>
    </source>
</evidence>
<evidence type="ECO:0000313" key="10">
    <source>
        <dbReference type="EMBL" id="TDR23366.1"/>
    </source>
</evidence>
<keyword evidence="5 7" id="KW-0560">Oxidoreductase</keyword>
<evidence type="ECO:0000256" key="5">
    <source>
        <dbReference type="ARBA" id="ARBA00023002"/>
    </source>
</evidence>
<dbReference type="PIRSF" id="PIRSF000232">
    <property type="entry name" value="YdjA"/>
    <property type="match status" value="1"/>
</dbReference>
<dbReference type="AlphaFoldDB" id="A0A4R6XU85"/>
<keyword evidence="11" id="KW-1185">Reference proteome</keyword>
<feature type="binding site" description="in other chain" evidence="8">
    <location>
        <begin position="15"/>
        <end position="17"/>
    </location>
    <ligand>
        <name>FMN</name>
        <dbReference type="ChEBI" id="CHEBI:58210"/>
        <note>ligand shared between dimeric partners</note>
    </ligand>
</feature>
<dbReference type="CDD" id="cd02135">
    <property type="entry name" value="YdjA-like"/>
    <property type="match status" value="1"/>
</dbReference>
<comment type="caution">
    <text evidence="10">The sequence shown here is derived from an EMBL/GenBank/DDBJ whole genome shotgun (WGS) entry which is preliminary data.</text>
</comment>
<dbReference type="EMBL" id="SNZB01000001">
    <property type="protein sequence ID" value="TDR23366.1"/>
    <property type="molecule type" value="Genomic_DNA"/>
</dbReference>
<dbReference type="EC" id="1.-.-.-" evidence="7"/>
<evidence type="ECO:0000256" key="4">
    <source>
        <dbReference type="ARBA" id="ARBA00022857"/>
    </source>
</evidence>
<evidence type="ECO:0000256" key="3">
    <source>
        <dbReference type="ARBA" id="ARBA00022643"/>
    </source>
</evidence>
<dbReference type="Proteomes" id="UP000295724">
    <property type="component" value="Unassembled WGS sequence"/>
</dbReference>
<evidence type="ECO:0000256" key="6">
    <source>
        <dbReference type="ARBA" id="ARBA00023027"/>
    </source>
</evidence>
<protein>
    <recommendedName>
        <fullName evidence="7">Putative NAD(P)H nitroreductase</fullName>
        <ecNumber evidence="7">1.-.-.-</ecNumber>
    </recommendedName>
</protein>
<accession>A0A4R6XU85</accession>
<dbReference type="Pfam" id="PF00881">
    <property type="entry name" value="Nitroreductase"/>
    <property type="match status" value="1"/>
</dbReference>
<dbReference type="SUPFAM" id="SSF55469">
    <property type="entry name" value="FMN-dependent nitroreductase-like"/>
    <property type="match status" value="1"/>
</dbReference>
<comment type="cofactor">
    <cofactor evidence="8">
        <name>FMN</name>
        <dbReference type="ChEBI" id="CHEBI:58210"/>
    </cofactor>
    <text evidence="8">Binds 1 FMN per subunit.</text>
</comment>
<keyword evidence="6 7" id="KW-0520">NAD</keyword>
<dbReference type="RefSeq" id="WP_211336950.1">
    <property type="nucleotide sequence ID" value="NZ_NIHB01000001.1"/>
</dbReference>
<proteinExistence type="inferred from homology"/>
<reference evidence="10 11" key="1">
    <citation type="submission" date="2019-03" db="EMBL/GenBank/DDBJ databases">
        <title>Genomic Encyclopedia of Type Strains, Phase IV (KMG-IV): sequencing the most valuable type-strain genomes for metagenomic binning, comparative biology and taxonomic classification.</title>
        <authorList>
            <person name="Goeker M."/>
        </authorList>
    </citation>
    <scope>NUCLEOTIDE SEQUENCE [LARGE SCALE GENOMIC DNA]</scope>
    <source>
        <strain evidence="10 11">DSM 25488</strain>
    </source>
</reference>
<dbReference type="InterPro" id="IPR000415">
    <property type="entry name" value="Nitroreductase-like"/>
</dbReference>
<dbReference type="GO" id="GO:0016491">
    <property type="term" value="F:oxidoreductase activity"/>
    <property type="evidence" value="ECO:0007669"/>
    <property type="project" value="UniProtKB-UniRule"/>
</dbReference>
<comment type="similarity">
    <text evidence="1 7">Belongs to the nitroreductase family.</text>
</comment>
<feature type="binding site" description="in other chain" evidence="8">
    <location>
        <begin position="138"/>
        <end position="140"/>
    </location>
    <ligand>
        <name>FMN</name>
        <dbReference type="ChEBI" id="CHEBI:58210"/>
        <note>ligand shared between dimeric partners</note>
    </ligand>
</feature>
<dbReference type="Gene3D" id="3.40.109.10">
    <property type="entry name" value="NADH Oxidase"/>
    <property type="match status" value="1"/>
</dbReference>
<feature type="binding site" evidence="8">
    <location>
        <position position="42"/>
    </location>
    <ligand>
        <name>FMN</name>
        <dbReference type="ChEBI" id="CHEBI:58210"/>
        <note>ligand shared between dimeric partners</note>
    </ligand>
</feature>
<evidence type="ECO:0000256" key="7">
    <source>
        <dbReference type="PIRNR" id="PIRNR000232"/>
    </source>
</evidence>
<dbReference type="InterPro" id="IPR026021">
    <property type="entry name" value="YdjA-like"/>
</dbReference>
<evidence type="ECO:0000256" key="2">
    <source>
        <dbReference type="ARBA" id="ARBA00022630"/>
    </source>
</evidence>
<gene>
    <name evidence="10" type="ORF">C8D91_0227</name>
</gene>
<keyword evidence="4 7" id="KW-0521">NADP</keyword>
<sequence>MNPQNKSVTQFMLNRRSVLIKNMVEPGPNAQELETILTIATRVPDHRKLEPWRLLVLQGDARRAFGEKLAEVKAQKEAVMGIQVEIEKDCFMRAPLVIVVVASPIEHKTPEVEQILSAGAVCQNINIAAGSLGYASQWVTGWSCLDKNAQQAMGLGEKEFVAGYLYIGSCADEPLDRQRPDLDEVVMHWNEQ</sequence>
<keyword evidence="2 7" id="KW-0285">Flavoprotein</keyword>
<dbReference type="PANTHER" id="PTHR43821">
    <property type="entry name" value="NAD(P)H NITROREDUCTASE YDJA-RELATED"/>
    <property type="match status" value="1"/>
</dbReference>
<name>A0A4R6XU85_9GAMM</name>
<dbReference type="InterPro" id="IPR052530">
    <property type="entry name" value="NAD(P)H_nitroreductase"/>
</dbReference>
<dbReference type="InterPro" id="IPR029479">
    <property type="entry name" value="Nitroreductase"/>
</dbReference>
<keyword evidence="3 7" id="KW-0288">FMN</keyword>
<evidence type="ECO:0000256" key="8">
    <source>
        <dbReference type="PIRSR" id="PIRSR000232-1"/>
    </source>
</evidence>
<dbReference type="PANTHER" id="PTHR43821:SF1">
    <property type="entry name" value="NAD(P)H NITROREDUCTASE YDJA-RELATED"/>
    <property type="match status" value="1"/>
</dbReference>
<evidence type="ECO:0000259" key="9">
    <source>
        <dbReference type="Pfam" id="PF00881"/>
    </source>
</evidence>
<evidence type="ECO:0000256" key="1">
    <source>
        <dbReference type="ARBA" id="ARBA00007118"/>
    </source>
</evidence>
<feature type="binding site" evidence="8">
    <location>
        <position position="46"/>
    </location>
    <ligand>
        <name>FMN</name>
        <dbReference type="ChEBI" id="CHEBI:58210"/>
        <note>ligand shared between dimeric partners</note>
    </ligand>
</feature>